<keyword evidence="1" id="KW-0472">Membrane</keyword>
<dbReference type="OrthoDB" id="1422235at2"/>
<organism evidence="2 3">
    <name type="scientific">Caenispirillum bisanense</name>
    <dbReference type="NCBI Taxonomy" id="414052"/>
    <lineage>
        <taxon>Bacteria</taxon>
        <taxon>Pseudomonadati</taxon>
        <taxon>Pseudomonadota</taxon>
        <taxon>Alphaproteobacteria</taxon>
        <taxon>Rhodospirillales</taxon>
        <taxon>Novispirillaceae</taxon>
        <taxon>Caenispirillum</taxon>
    </lineage>
</organism>
<evidence type="ECO:0000313" key="2">
    <source>
        <dbReference type="EMBL" id="SOD94511.1"/>
    </source>
</evidence>
<gene>
    <name evidence="2" type="ORF">SAMN05421508_1044</name>
</gene>
<dbReference type="RefSeq" id="WP_097278983.1">
    <property type="nucleotide sequence ID" value="NZ_OCNJ01000004.1"/>
</dbReference>
<evidence type="ECO:0000256" key="1">
    <source>
        <dbReference type="SAM" id="Phobius"/>
    </source>
</evidence>
<name>A0A286GG64_9PROT</name>
<dbReference type="AlphaFoldDB" id="A0A286GG64"/>
<accession>A0A286GG64</accession>
<dbReference type="Gene3D" id="3.40.50.1820">
    <property type="entry name" value="alpha/beta hydrolase"/>
    <property type="match status" value="1"/>
</dbReference>
<dbReference type="EMBL" id="OCNJ01000004">
    <property type="protein sequence ID" value="SOD94511.1"/>
    <property type="molecule type" value="Genomic_DNA"/>
</dbReference>
<feature type="transmembrane region" description="Helical" evidence="1">
    <location>
        <begin position="12"/>
        <end position="36"/>
    </location>
</feature>
<proteinExistence type="predicted"/>
<feature type="transmembrane region" description="Helical" evidence="1">
    <location>
        <begin position="56"/>
        <end position="78"/>
    </location>
</feature>
<keyword evidence="1" id="KW-1133">Transmembrane helix</keyword>
<keyword evidence="1" id="KW-0812">Transmembrane</keyword>
<evidence type="ECO:0008006" key="4">
    <source>
        <dbReference type="Google" id="ProtNLM"/>
    </source>
</evidence>
<dbReference type="SUPFAM" id="SSF53474">
    <property type="entry name" value="alpha/beta-Hydrolases"/>
    <property type="match status" value="1"/>
</dbReference>
<feature type="transmembrane region" description="Helical" evidence="1">
    <location>
        <begin position="85"/>
        <end position="104"/>
    </location>
</feature>
<reference evidence="3" key="1">
    <citation type="submission" date="2017-09" db="EMBL/GenBank/DDBJ databases">
        <authorList>
            <person name="Varghese N."/>
            <person name="Submissions S."/>
        </authorList>
    </citation>
    <scope>NUCLEOTIDE SEQUENCE [LARGE SCALE GENOMIC DNA]</scope>
    <source>
        <strain evidence="3">USBA 140</strain>
    </source>
</reference>
<keyword evidence="3" id="KW-1185">Reference proteome</keyword>
<sequence>MPYPRRGRRAGGLALVALLCFVAALAFGLAVFWAIPLGLGDKKEAAVFGWLVERRVAYQVGFAAAAVNLLVGAAALVLRGATAQGWLRTLFAAANVAAVVFLVVKSDALLAQREDVGADPRPFTEMPDTPYSDPDRAAELIHVHTATAAEALRDRLTARIFGAEALPAAKVFDVTEREVSEPRLADVGAAQIDRFSLALPHGYGAIGYHFVAPQPNGRLVLYNHGHVGGLFAEPAREAIRRLLAAGYGVTGFSMPHRDPNVTPARVETPLHGTLPPLRDHETFQWLESEDFSPVRLFVEPLVVAVNQALLDGYTGIAAAGISGGGWTVTLAAALDPRIRASYPVAGSLPVHLAILPPNDPQDWEQRAADIYRLASYLDLYVLGAAGAGRRQVQILNQYDACCFRGVGARGYAPAVAAAAERLGGSYRLEILPEHAHRISPEAYDIILGDLEKAFAP</sequence>
<protein>
    <recommendedName>
        <fullName evidence="4">Alpha/beta hydrolase family protein</fullName>
    </recommendedName>
</protein>
<evidence type="ECO:0000313" key="3">
    <source>
        <dbReference type="Proteomes" id="UP000219621"/>
    </source>
</evidence>
<dbReference type="InterPro" id="IPR029058">
    <property type="entry name" value="AB_hydrolase_fold"/>
</dbReference>
<dbReference type="Proteomes" id="UP000219621">
    <property type="component" value="Unassembled WGS sequence"/>
</dbReference>